<evidence type="ECO:0000313" key="3">
    <source>
        <dbReference type="Proteomes" id="UP000002219"/>
    </source>
</evidence>
<feature type="compositionally biased region" description="Pro residues" evidence="1">
    <location>
        <begin position="214"/>
        <end position="225"/>
    </location>
</feature>
<organism evidence="2 3">
    <name type="scientific">Nocardiopsis dassonvillei (strain ATCC 23218 / DSM 43111 / CIP 107115 / JCM 7437 / KCTC 9190 / NBRC 14626 / NCTC 10488 / NRRL B-5397 / IMRU 509)</name>
    <name type="common">Actinomadura dassonvillei</name>
    <dbReference type="NCBI Taxonomy" id="446468"/>
    <lineage>
        <taxon>Bacteria</taxon>
        <taxon>Bacillati</taxon>
        <taxon>Actinomycetota</taxon>
        <taxon>Actinomycetes</taxon>
        <taxon>Streptosporangiales</taxon>
        <taxon>Nocardiopsidaceae</taxon>
        <taxon>Nocardiopsis</taxon>
    </lineage>
</organism>
<protein>
    <recommendedName>
        <fullName evidence="4">Neutral zinc metallopeptidase</fullName>
    </recommendedName>
</protein>
<name>D7AZY6_NOCDD</name>
<dbReference type="eggNOG" id="COG2321">
    <property type="taxonomic scope" value="Bacteria"/>
</dbReference>
<dbReference type="STRING" id="446468.Ndas_2846"/>
<dbReference type="OrthoDB" id="9774900at2"/>
<dbReference type="EMBL" id="CP002040">
    <property type="protein sequence ID" value="ADH68257.1"/>
    <property type="molecule type" value="Genomic_DNA"/>
</dbReference>
<dbReference type="Pfam" id="PF04228">
    <property type="entry name" value="Zn_peptidase"/>
    <property type="match status" value="1"/>
</dbReference>
<feature type="region of interest" description="Disordered" evidence="1">
    <location>
        <begin position="192"/>
        <end position="231"/>
    </location>
</feature>
<feature type="compositionally biased region" description="Low complexity" evidence="1">
    <location>
        <begin position="203"/>
        <end position="213"/>
    </location>
</feature>
<reference evidence="2 3" key="1">
    <citation type="journal article" date="2010" name="Stand. Genomic Sci.">
        <title>Complete genome sequence of Nocardiopsis dassonvillei type strain (IMRU 509).</title>
        <authorList>
            <person name="Sun H."/>
            <person name="Lapidus A."/>
            <person name="Nolan M."/>
            <person name="Lucas S."/>
            <person name="Del Rio T.G."/>
            <person name="Tice H."/>
            <person name="Cheng J.F."/>
            <person name="Tapia R."/>
            <person name="Han C."/>
            <person name="Goodwin L."/>
            <person name="Pitluck S."/>
            <person name="Pagani I."/>
            <person name="Ivanova N."/>
            <person name="Mavromatis K."/>
            <person name="Mikhailova N."/>
            <person name="Pati A."/>
            <person name="Chen A."/>
            <person name="Palaniappan K."/>
            <person name="Land M."/>
            <person name="Hauser L."/>
            <person name="Chang Y.J."/>
            <person name="Jeffries C.D."/>
            <person name="Djao O.D."/>
            <person name="Rohde M."/>
            <person name="Sikorski J."/>
            <person name="Goker M."/>
            <person name="Woyke T."/>
            <person name="Bristow J."/>
            <person name="Eisen J.A."/>
            <person name="Markowitz V."/>
            <person name="Hugenholtz P."/>
            <person name="Kyrpides N.C."/>
            <person name="Klenk H.P."/>
        </authorList>
    </citation>
    <scope>NUCLEOTIDE SEQUENCE [LARGE SCALE GENOMIC DNA]</scope>
    <source>
        <strain evidence="3">ATCC 23218 / DSM 43111 / CIP 107115 / JCM 7437 / KCTC 9190 / NBRC 14626 / NCTC 10488 / NRRL B-5397 / IMRU 509</strain>
    </source>
</reference>
<evidence type="ECO:0008006" key="4">
    <source>
        <dbReference type="Google" id="ProtNLM"/>
    </source>
</evidence>
<dbReference type="KEGG" id="nda:Ndas_2846"/>
<sequence length="517" mass="53559">MENPSGGERPGGETPRPERSGTGGAVCGPGAEEATGPRADGREHGEAEQGRDGAPSAPVPPHPGPTADSTLRVPTAPHPGPTADGTPPMPAPPHSGPGADSTPSAPAAPHAERTGNTARHPAPPRPGPGAGAPPYRAAPPSPGATQAGAPYGPVLPAALYGHPVHPGAGYGPPVTGPVPAPHPWRAPAAYTHPHPFALPPGGHPAAHPGTGWQPPAPPWTQPPGRPSRRGGASVLLGSASAAAIALVALAASILIVATTPQEEPQPTGVDLSAHYDDRLRARPNQVEVDVVDHPLYDVAMPAPVDCDVPELDMDSDESWEEFASVSGECLNRLWEPVFEDLGVSVELPEFAVTRTSPDPPDASPEDGYTLAYYESDLSRVTVVLPNVRHLGALLPPDEREEVWLALMGHEYGHHVQYATGILGVAHGMTWKAENEQAELEALRRTELQAECMAGVGLRGITGADEEALRTANEHFNAGGDLDTHGSAGNRAFWLEQGWSQATVEGCNTYGAATDQVA</sequence>
<dbReference type="AlphaFoldDB" id="D7AZY6"/>
<dbReference type="HOGENOM" id="CLU_643780_0_0_11"/>
<evidence type="ECO:0000256" key="1">
    <source>
        <dbReference type="SAM" id="MobiDB-lite"/>
    </source>
</evidence>
<proteinExistence type="predicted"/>
<feature type="compositionally biased region" description="Basic and acidic residues" evidence="1">
    <location>
        <begin position="39"/>
        <end position="51"/>
    </location>
</feature>
<gene>
    <name evidence="2" type="ordered locus">Ndas_2846</name>
</gene>
<keyword evidence="3" id="KW-1185">Reference proteome</keyword>
<dbReference type="InterPro" id="IPR007343">
    <property type="entry name" value="Uncharacterised_pept_Zn_put"/>
</dbReference>
<evidence type="ECO:0000313" key="2">
    <source>
        <dbReference type="EMBL" id="ADH68257.1"/>
    </source>
</evidence>
<dbReference type="eggNOG" id="COG3266">
    <property type="taxonomic scope" value="Bacteria"/>
</dbReference>
<dbReference type="Proteomes" id="UP000002219">
    <property type="component" value="Chromosome 1"/>
</dbReference>
<feature type="region of interest" description="Disordered" evidence="1">
    <location>
        <begin position="1"/>
        <end position="149"/>
    </location>
</feature>
<accession>D7AZY6</accession>